<dbReference type="PANTHER" id="PTHR43280:SF33">
    <property type="entry name" value="HTH-TYPE TRANSCRIPTIONAL REGULATOR APPY-RELATED"/>
    <property type="match status" value="1"/>
</dbReference>
<dbReference type="InterPro" id="IPR009057">
    <property type="entry name" value="Homeodomain-like_sf"/>
</dbReference>
<comment type="caution">
    <text evidence="5">The sequence shown here is derived from an EMBL/GenBank/DDBJ whole genome shotgun (WGS) entry which is preliminary data.</text>
</comment>
<dbReference type="GO" id="GO:0003700">
    <property type="term" value="F:DNA-binding transcription factor activity"/>
    <property type="evidence" value="ECO:0007669"/>
    <property type="project" value="InterPro"/>
</dbReference>
<dbReference type="GO" id="GO:0043565">
    <property type="term" value="F:sequence-specific DNA binding"/>
    <property type="evidence" value="ECO:0007669"/>
    <property type="project" value="InterPro"/>
</dbReference>
<evidence type="ECO:0000313" key="6">
    <source>
        <dbReference type="Proteomes" id="UP000249482"/>
    </source>
</evidence>
<dbReference type="EMBL" id="QKWZ01000984">
    <property type="protein sequence ID" value="PZT61776.1"/>
    <property type="molecule type" value="Genomic_DNA"/>
</dbReference>
<dbReference type="InterPro" id="IPR018060">
    <property type="entry name" value="HTH_AraC"/>
</dbReference>
<evidence type="ECO:0000259" key="4">
    <source>
        <dbReference type="PROSITE" id="PS01124"/>
    </source>
</evidence>
<evidence type="ECO:0000256" key="1">
    <source>
        <dbReference type="ARBA" id="ARBA00023015"/>
    </source>
</evidence>
<dbReference type="PROSITE" id="PS01124">
    <property type="entry name" value="HTH_ARAC_FAMILY_2"/>
    <property type="match status" value="1"/>
</dbReference>
<dbReference type="Proteomes" id="UP000249482">
    <property type="component" value="Unassembled WGS sequence"/>
</dbReference>
<name>A0A2W6PVF5_ECOLX</name>
<dbReference type="SMART" id="SM00342">
    <property type="entry name" value="HTH_ARAC"/>
    <property type="match status" value="1"/>
</dbReference>
<sequence length="246" mass="28353">MDNMPYICSIILVLNSFDVRIGKEDILFKKGSAVLIDYNLKDFFSSNIDHVMIVDVEEKTVNDFFKNNTLSPFSVRRFYPAYLMVECEDFSLLKNLIACLNFDGRTVDFVRNQISLACLAILSSEKTVQSFLFGCLNSLGSKVKAIIHTDISAAWRLCDISSRLYLSESLLKRKLKHEGLSFSKLILEERMVMAERLLSYNLYSVGKVAEICGYENTSYFVSVFRRYFGVPPHQYSSRFFLEKDMM</sequence>
<reference evidence="5 6" key="1">
    <citation type="submission" date="2018-06" db="EMBL/GenBank/DDBJ databases">
        <title>Draft genome sequence of mcr-1-harboring Escherichia coli isolated from wound infection of a hospitalized patient, in Bolivia.</title>
        <authorList>
            <person name="Munoz M.E."/>
            <person name="Moura Q."/>
            <person name="Ventura P.R.M."/>
            <person name="Bustos L.R."/>
            <person name="Ovando B.G."/>
            <person name="Terrazas D.I.V."/>
            <person name="Yarhui N.B."/>
            <person name="Cerdeira L."/>
            <person name="Lincopan N."/>
        </authorList>
    </citation>
    <scope>NUCLEOTIDE SEQUENCE [LARGE SCALE GENOMIC DNA]</scope>
    <source>
        <strain evidence="5 6">EcMLT</strain>
    </source>
</reference>
<dbReference type="SUPFAM" id="SSF46689">
    <property type="entry name" value="Homeodomain-like"/>
    <property type="match status" value="1"/>
</dbReference>
<dbReference type="PANTHER" id="PTHR43280">
    <property type="entry name" value="ARAC-FAMILY TRANSCRIPTIONAL REGULATOR"/>
    <property type="match status" value="1"/>
</dbReference>
<protein>
    <submittedName>
        <fullName evidence="5">Helix-turn-helix domain-containing protein</fullName>
    </submittedName>
</protein>
<evidence type="ECO:0000313" key="5">
    <source>
        <dbReference type="EMBL" id="PZT61776.1"/>
    </source>
</evidence>
<feature type="domain" description="HTH araC/xylS-type" evidence="4">
    <location>
        <begin position="141"/>
        <end position="238"/>
    </location>
</feature>
<proteinExistence type="predicted"/>
<dbReference type="InterPro" id="IPR018062">
    <property type="entry name" value="HTH_AraC-typ_CS"/>
</dbReference>
<evidence type="ECO:0000256" key="3">
    <source>
        <dbReference type="ARBA" id="ARBA00023163"/>
    </source>
</evidence>
<organism evidence="5 6">
    <name type="scientific">Escherichia coli</name>
    <dbReference type="NCBI Taxonomy" id="562"/>
    <lineage>
        <taxon>Bacteria</taxon>
        <taxon>Pseudomonadati</taxon>
        <taxon>Pseudomonadota</taxon>
        <taxon>Gammaproteobacteria</taxon>
        <taxon>Enterobacterales</taxon>
        <taxon>Enterobacteriaceae</taxon>
        <taxon>Escherichia</taxon>
    </lineage>
</organism>
<keyword evidence="2" id="KW-0238">DNA-binding</keyword>
<keyword evidence="1" id="KW-0805">Transcription regulation</keyword>
<gene>
    <name evidence="5" type="ORF">DNQ45_27090</name>
</gene>
<dbReference type="Gene3D" id="1.10.10.60">
    <property type="entry name" value="Homeodomain-like"/>
    <property type="match status" value="1"/>
</dbReference>
<accession>A0A2W6PVF5</accession>
<dbReference type="InterPro" id="IPR020449">
    <property type="entry name" value="Tscrpt_reg_AraC-type_HTH"/>
</dbReference>
<keyword evidence="3" id="KW-0804">Transcription</keyword>
<evidence type="ECO:0000256" key="2">
    <source>
        <dbReference type="ARBA" id="ARBA00023125"/>
    </source>
</evidence>
<dbReference type="PROSITE" id="PS00041">
    <property type="entry name" value="HTH_ARAC_FAMILY_1"/>
    <property type="match status" value="1"/>
</dbReference>
<dbReference type="AlphaFoldDB" id="A0A2W6PVF5"/>
<dbReference type="PRINTS" id="PR00032">
    <property type="entry name" value="HTHARAC"/>
</dbReference>
<dbReference type="Pfam" id="PF12833">
    <property type="entry name" value="HTH_18"/>
    <property type="match status" value="1"/>
</dbReference>